<sequence length="28" mass="3305">VHHRPGLRSRRRDRPGRHSRFVSIAGKL</sequence>
<feature type="region of interest" description="Disordered" evidence="1">
    <location>
        <begin position="1"/>
        <end position="28"/>
    </location>
</feature>
<feature type="non-terminal residue" evidence="2">
    <location>
        <position position="1"/>
    </location>
</feature>
<dbReference type="AlphaFoldDB" id="A0A382ZTM2"/>
<evidence type="ECO:0000256" key="1">
    <source>
        <dbReference type="SAM" id="MobiDB-lite"/>
    </source>
</evidence>
<accession>A0A382ZTM2</accession>
<organism evidence="2">
    <name type="scientific">marine metagenome</name>
    <dbReference type="NCBI Taxonomy" id="408172"/>
    <lineage>
        <taxon>unclassified sequences</taxon>
        <taxon>metagenomes</taxon>
        <taxon>ecological metagenomes</taxon>
    </lineage>
</organism>
<feature type="compositionally biased region" description="Basic residues" evidence="1">
    <location>
        <begin position="1"/>
        <end position="20"/>
    </location>
</feature>
<name>A0A382ZTM2_9ZZZZ</name>
<protein>
    <submittedName>
        <fullName evidence="2">Uncharacterized protein</fullName>
    </submittedName>
</protein>
<dbReference type="EMBL" id="UINC01186537">
    <property type="protein sequence ID" value="SVD98801.1"/>
    <property type="molecule type" value="Genomic_DNA"/>
</dbReference>
<evidence type="ECO:0000313" key="2">
    <source>
        <dbReference type="EMBL" id="SVD98801.1"/>
    </source>
</evidence>
<reference evidence="2" key="1">
    <citation type="submission" date="2018-05" db="EMBL/GenBank/DDBJ databases">
        <authorList>
            <person name="Lanie J.A."/>
            <person name="Ng W.-L."/>
            <person name="Kazmierczak K.M."/>
            <person name="Andrzejewski T.M."/>
            <person name="Davidsen T.M."/>
            <person name="Wayne K.J."/>
            <person name="Tettelin H."/>
            <person name="Glass J.I."/>
            <person name="Rusch D."/>
            <person name="Podicherti R."/>
            <person name="Tsui H.-C.T."/>
            <person name="Winkler M.E."/>
        </authorList>
    </citation>
    <scope>NUCLEOTIDE SEQUENCE</scope>
</reference>
<feature type="non-terminal residue" evidence="2">
    <location>
        <position position="28"/>
    </location>
</feature>
<gene>
    <name evidence="2" type="ORF">METZ01_LOCUS451655</name>
</gene>
<proteinExistence type="predicted"/>